<gene>
    <name evidence="2" type="ORF">FOL47_005069</name>
</gene>
<protein>
    <submittedName>
        <fullName evidence="2">Uncharacterized protein</fullName>
    </submittedName>
</protein>
<dbReference type="AlphaFoldDB" id="A0A7J6KKQ7"/>
<comment type="caution">
    <text evidence="2">The sequence shown here is derived from an EMBL/GenBank/DDBJ whole genome shotgun (WGS) entry which is preliminary data.</text>
</comment>
<feature type="non-terminal residue" evidence="2">
    <location>
        <position position="215"/>
    </location>
</feature>
<evidence type="ECO:0000313" key="2">
    <source>
        <dbReference type="EMBL" id="KAF4647116.1"/>
    </source>
</evidence>
<name>A0A7J6KKQ7_PERCH</name>
<evidence type="ECO:0000313" key="3">
    <source>
        <dbReference type="Proteomes" id="UP000591131"/>
    </source>
</evidence>
<feature type="region of interest" description="Disordered" evidence="1">
    <location>
        <begin position="167"/>
        <end position="215"/>
    </location>
</feature>
<dbReference type="OrthoDB" id="418953at2759"/>
<organism evidence="2 3">
    <name type="scientific">Perkinsus chesapeaki</name>
    <name type="common">Clam parasite</name>
    <name type="synonym">Perkinsus andrewsi</name>
    <dbReference type="NCBI Taxonomy" id="330153"/>
    <lineage>
        <taxon>Eukaryota</taxon>
        <taxon>Sar</taxon>
        <taxon>Alveolata</taxon>
        <taxon>Perkinsozoa</taxon>
        <taxon>Perkinsea</taxon>
        <taxon>Perkinsida</taxon>
        <taxon>Perkinsidae</taxon>
        <taxon>Perkinsus</taxon>
    </lineage>
</organism>
<feature type="non-terminal residue" evidence="2">
    <location>
        <position position="1"/>
    </location>
</feature>
<dbReference type="EMBL" id="JAAPAO010002841">
    <property type="protein sequence ID" value="KAF4647116.1"/>
    <property type="molecule type" value="Genomic_DNA"/>
</dbReference>
<dbReference type="Proteomes" id="UP000591131">
    <property type="component" value="Unassembled WGS sequence"/>
</dbReference>
<sequence length="215" mass="24664">KVYDQLKQAESLADSTKRTDLIVTSSELLLSWYTSCSCLLQKALLPAHEFFTRPEKFTTTLRKWVDSDKYVPRRFWDESAQMERRLFNRLTTEHKVTIDWSCRRTLLIDMVKSAPRFATHQDSATLNLSSRLFLQELKKSPNEESFYDKLLQTSQDLGHKSLDDFLQITPGKSSSSNDGHRHKRPYPGASSGPSNKRLRDLPPPGTSFFKSSASS</sequence>
<reference evidence="2 3" key="1">
    <citation type="submission" date="2020-04" db="EMBL/GenBank/DDBJ databases">
        <title>Perkinsus chesapeaki whole genome sequence.</title>
        <authorList>
            <person name="Bogema D.R."/>
        </authorList>
    </citation>
    <scope>NUCLEOTIDE SEQUENCE [LARGE SCALE GENOMIC DNA]</scope>
    <source>
        <strain evidence="2">ATCC PRA-425</strain>
    </source>
</reference>
<accession>A0A7J6KKQ7</accession>
<proteinExistence type="predicted"/>
<keyword evidence="3" id="KW-1185">Reference proteome</keyword>
<evidence type="ECO:0000256" key="1">
    <source>
        <dbReference type="SAM" id="MobiDB-lite"/>
    </source>
</evidence>